<dbReference type="Pfam" id="PF04983">
    <property type="entry name" value="RNA_pol_Rpb1_3"/>
    <property type="match status" value="1"/>
</dbReference>
<feature type="compositionally biased region" description="Basic and acidic residues" evidence="11">
    <location>
        <begin position="1639"/>
        <end position="1657"/>
    </location>
</feature>
<dbReference type="Gene3D" id="2.40.40.20">
    <property type="match status" value="1"/>
</dbReference>
<evidence type="ECO:0000256" key="3">
    <source>
        <dbReference type="ARBA" id="ARBA00022679"/>
    </source>
</evidence>
<evidence type="ECO:0000313" key="14">
    <source>
        <dbReference type="Proteomes" id="UP001346149"/>
    </source>
</evidence>
<evidence type="ECO:0000256" key="1">
    <source>
        <dbReference type="ARBA" id="ARBA00022478"/>
    </source>
</evidence>
<reference evidence="13 14" key="1">
    <citation type="journal article" date="2023" name="Hortic Res">
        <title>Pangenome of water caltrop reveals structural variations and asymmetric subgenome divergence after allopolyploidization.</title>
        <authorList>
            <person name="Zhang X."/>
            <person name="Chen Y."/>
            <person name="Wang L."/>
            <person name="Yuan Y."/>
            <person name="Fang M."/>
            <person name="Shi L."/>
            <person name="Lu R."/>
            <person name="Comes H.P."/>
            <person name="Ma Y."/>
            <person name="Chen Y."/>
            <person name="Huang G."/>
            <person name="Zhou Y."/>
            <person name="Zheng Z."/>
            <person name="Qiu Y."/>
        </authorList>
    </citation>
    <scope>NUCLEOTIDE SEQUENCE [LARGE SCALE GENOMIC DNA]</scope>
    <source>
        <strain evidence="13">F231</strain>
    </source>
</reference>
<dbReference type="Proteomes" id="UP001346149">
    <property type="component" value="Unassembled WGS sequence"/>
</dbReference>
<gene>
    <name evidence="13" type="ORF">SAY86_007205</name>
</gene>
<evidence type="ECO:0000256" key="5">
    <source>
        <dbReference type="ARBA" id="ARBA00022723"/>
    </source>
</evidence>
<dbReference type="PANTHER" id="PTHR19376">
    <property type="entry name" value="DNA-DIRECTED RNA POLYMERASE"/>
    <property type="match status" value="1"/>
</dbReference>
<keyword evidence="4 10" id="KW-0548">Nucleotidyltransferase</keyword>
<dbReference type="GO" id="GO:0003899">
    <property type="term" value="F:DNA-directed RNA polymerase activity"/>
    <property type="evidence" value="ECO:0007669"/>
    <property type="project" value="UniProtKB-EC"/>
</dbReference>
<dbReference type="SUPFAM" id="SSF64484">
    <property type="entry name" value="beta and beta-prime subunits of DNA dependent RNA-polymerase"/>
    <property type="match status" value="1"/>
</dbReference>
<feature type="compositionally biased region" description="Basic and acidic residues" evidence="11">
    <location>
        <begin position="1594"/>
        <end position="1604"/>
    </location>
</feature>
<dbReference type="Gene3D" id="4.10.860.120">
    <property type="entry name" value="RNA polymerase II, clamp domain"/>
    <property type="match status" value="1"/>
</dbReference>
<comment type="caution">
    <text evidence="13">The sequence shown here is derived from an EMBL/GenBank/DDBJ whole genome shotgun (WGS) entry which is preliminary data.</text>
</comment>
<evidence type="ECO:0000256" key="2">
    <source>
        <dbReference type="ARBA" id="ARBA00022528"/>
    </source>
</evidence>
<evidence type="ECO:0000256" key="6">
    <source>
        <dbReference type="ARBA" id="ARBA00022833"/>
    </source>
</evidence>
<dbReference type="GO" id="GO:0006351">
    <property type="term" value="P:DNA-templated transcription"/>
    <property type="evidence" value="ECO:0007669"/>
    <property type="project" value="InterPro"/>
</dbReference>
<feature type="compositionally biased region" description="Basic and acidic residues" evidence="11">
    <location>
        <begin position="2077"/>
        <end position="2090"/>
    </location>
</feature>
<dbReference type="Gene3D" id="6.20.50.80">
    <property type="match status" value="1"/>
</dbReference>
<keyword evidence="6" id="KW-0862">Zinc</keyword>
<evidence type="ECO:0000256" key="11">
    <source>
        <dbReference type="SAM" id="MobiDB-lite"/>
    </source>
</evidence>
<dbReference type="InterPro" id="IPR007066">
    <property type="entry name" value="RNA_pol_Rpb1_3"/>
</dbReference>
<sequence length="2324" mass="257614">MIVILAGRSWPLEWIGNNQRSRFVLVSVSGVGFNRYVVRGRCITASLRGSADPLRRSSSSEALSNSTSSESPNLKLQNHRSSETRSSAACKCICDTKRGAVPIQEGMEHAGIPRGDQKVIERTGHRSHLRDSVPQSSPYPLERPLHYHKDGVRSAHSGSICPRVTFYDSLRARRQKNADTVSSSRGSRAERADHIVEESLHPTVQSSCAIFLIIDTSDSRNSDPLLNNAHRGGESGVLSAMEAKLEERETEVTGTGTLEADITGITFGLASRDEMRKASINECPITHASQLSNPFLGLPLEFGRCESCGTSDPSQCEGHFGYIELPIPIYHPSHVSELKNMLGLVCLKCLKMRDNKFPVKAGGLGEKLLGACCEDASQVSVSELKKSDGACTLQLRLLSKSRYHKGFWNFLEKYGYRYGADICRTLLPCEALRILKKLPKETKKKLAAKGYFPQDGYILQVLPVPPNCLRAPDVSDNGSIMSSDLSVSVLKKVLKQIEIIRRSRSGTPNFESQEIEANGLQTVVQQYLEVRGTSKAARDVDTRYGVHKESSGSTTKAWLEKMRTLFIKKGSGFSSRSVITGDAFQKVNEIGIPYEIAQRITFEEKVSNYNVQYLQELVDKKLCLAYTDGATTYSLREGSKGHTFLKLGQVVHRRIMDGDIVFVNRPPTTHKHSLQALSVYVHEDHTVKINPLICSPLSADFDGDCIHLFYPQSFSAKAEVLELFSVEKQLLSSHSGNLNLQLASDSLLSLKLMFKRYFFDKPYVQQLAMFMSSELPRPAILKAEQSGAFWSAIQILQTALPSGFDCTSDKYFIRKGDILTINFGRDVTPLMLPSKLSSMLNEIITDIIFKSGPHDVLTFFNSLQPLLMESVFSEGYSLSLQDFYAPKSAIRDIQENISDISHLLFHLKSSHSELVQRQLGRDIRRTKDLLLPFIFGYSAVGGIIDSRSESAITKIVQQIGFLGLQLSNRGKFYSETLFEEMAALFESKYPFNMADYPAGKFGMIRSSFISGLDPYEVLAHSISSREVIVRSRKGLSESGTLFKNLMAILRDVVICYDGTVRNISSNSIIQFEYGAGPGSKPETLFPPGEPVGVLAATAMSYPAYKAVLDSSPKSSSWEHMKEILQCQVNFRNELIDRRIILYLNECGCGRNHCQENAACIVKNHLKKITLKDVAVDFMVEFRDQRTILKAPGMHTGLVAHIHLNEVMLRKQNISILDVEQRCQETLKKFMKKKKIGFLFKKILISVSDGCNFHHLRPAKKSEIPCLSFSSMDSNEVYLEKYVHIFANAVCPVLLDTIIKGDPRIASANITWVSPDMSTSVKNPGRGDKGELALEITLEKPACKRSGDAWRIIMDCCLPILHLIDTRRSVPYAVKQIEELLGIPCAFDQAVQRLSTSLAMVEKGILKEHFILLADTMTCSGTLIGFNSGGYKALSRALGVQVPFTEATLFTPRKCFEKASEKSNTDSLSSVVASCSWGKPVAVGTGSMFDLLWDKQKVELKHGGETDVYSFLHMVRGKNIVSGLDTDCLGAEVDHLNEGENMDLCPSPDNDCLSEKPSFEDSELLNGTFKDQHGKSGWDNASLKHAKGDSWSSWDKPDSSKKVEDSYASGGWGSSSWRKNSEINTSKPEAAPSSSWPGWNEDKVQTQDDGILCKEAEGARQLSKDWNSNDDDSSKVDRLNDLGWGKKPGEASLSSKEWTKKGEDVSTPEADGWTSSGRGKKSEAANQSPSDWTKIGDPATPKNDGWTSWGWGKKSEVASQSSNDWSKKDDASTPGVDGWTSSGWGKESEANTSPNEWTKKGDLATPKNDGWTSSGWGKKSEANKTPNEWTEKGDPPKNDGWTSSGWGKKSEANKTPNEWTEKGDPPKNDGWTSSGWGKKSEANKTPNEWTEKGDPPKNDGWTSSGWGKKSEANKSPNEWTKKGDPAAPKNDGWTSSGWGKKSEANKSPNEWTKKGDPAAPKNDGWTSSGWGEKSEANKSPNEWTKKGDSVSPKSDGWTGWGKKSEAIKSPNEWTKKGSSASPKNDGWTSSGWGKKSEAASQSSDDWSKKDGASTLKGEGWTRSGWGKKSEASQSPNDWTKKDDLSTPKNDDWGSSSWGKRSVEGDLSCKGWASSEGTEYSKSQNPWAPKEWRMNKDGTKQRGSHPEWKIKKNRPPRPQDSSQRDPNAPHLLTATKQRLDMFTSEEQNILCDVEPIMLSIRRIMRQAGYNDSDPLSAEDQSCIVDSVLNHHPDKAQKIGSGIDHIMVSKHSTFQDTRCFYVVRADGGKEDFSYRKCLESYIKGKYPHLAEEFIGKYFVRRDREQTRGSREPSASVPPPEDAWTPGD</sequence>
<dbReference type="Gene3D" id="1.10.274.100">
    <property type="entry name" value="RNA polymerase Rpb1, domain 3"/>
    <property type="match status" value="1"/>
</dbReference>
<evidence type="ECO:0000313" key="13">
    <source>
        <dbReference type="EMBL" id="KAK4782831.1"/>
    </source>
</evidence>
<evidence type="ECO:0000256" key="10">
    <source>
        <dbReference type="RuleBase" id="RU004279"/>
    </source>
</evidence>
<dbReference type="SMART" id="SM00663">
    <property type="entry name" value="RPOLA_N"/>
    <property type="match status" value="1"/>
</dbReference>
<comment type="function">
    <text evidence="10">DNA-dependent RNA polymerase catalyzes the transcription of DNA into RNA using the four ribonucleoside triphosphates as substrates.</text>
</comment>
<keyword evidence="5" id="KW-0479">Metal-binding</keyword>
<dbReference type="EC" id="2.7.7.6" evidence="10"/>
<evidence type="ECO:0000259" key="12">
    <source>
        <dbReference type="SMART" id="SM00663"/>
    </source>
</evidence>
<comment type="similarity">
    <text evidence="10">Belongs to the RNA polymerase beta' chain family.</text>
</comment>
<keyword evidence="14" id="KW-1185">Reference proteome</keyword>
<dbReference type="Gene3D" id="3.10.450.40">
    <property type="match status" value="1"/>
</dbReference>
<feature type="compositionally biased region" description="Polar residues" evidence="11">
    <location>
        <begin position="1621"/>
        <end position="1636"/>
    </location>
</feature>
<keyword evidence="1 10" id="KW-0240">DNA-directed RNA polymerase</keyword>
<dbReference type="Pfam" id="PF04997">
    <property type="entry name" value="RNA_pol_Rpb1_1"/>
    <property type="match status" value="1"/>
</dbReference>
<dbReference type="Gene3D" id="3.30.1490.180">
    <property type="entry name" value="RNA polymerase ii"/>
    <property type="match status" value="1"/>
</dbReference>
<keyword evidence="2" id="KW-0150">Chloroplast</keyword>
<name>A0AAN7LB90_TRANT</name>
<dbReference type="Pfam" id="PF00623">
    <property type="entry name" value="RNA_pol_Rpb1_2"/>
    <property type="match status" value="1"/>
</dbReference>
<dbReference type="PANTHER" id="PTHR19376:SF51">
    <property type="entry name" value="DNA-DIRECTED RNA POLYMERASE V SUBUNIT 1"/>
    <property type="match status" value="1"/>
</dbReference>
<feature type="region of interest" description="Disordered" evidence="11">
    <location>
        <begin position="1569"/>
        <end position="2168"/>
    </location>
</feature>
<evidence type="ECO:0000256" key="7">
    <source>
        <dbReference type="ARBA" id="ARBA00022842"/>
    </source>
</evidence>
<evidence type="ECO:0000256" key="4">
    <source>
        <dbReference type="ARBA" id="ARBA00022695"/>
    </source>
</evidence>
<feature type="compositionally biased region" description="Basic and acidic residues" evidence="11">
    <location>
        <begin position="2128"/>
        <end position="2148"/>
    </location>
</feature>
<dbReference type="InterPro" id="IPR006592">
    <property type="entry name" value="RNA_pol_N"/>
</dbReference>
<organism evidence="13 14">
    <name type="scientific">Trapa natans</name>
    <name type="common">Water chestnut</name>
    <dbReference type="NCBI Taxonomy" id="22666"/>
    <lineage>
        <taxon>Eukaryota</taxon>
        <taxon>Viridiplantae</taxon>
        <taxon>Streptophyta</taxon>
        <taxon>Embryophyta</taxon>
        <taxon>Tracheophyta</taxon>
        <taxon>Spermatophyta</taxon>
        <taxon>Magnoliopsida</taxon>
        <taxon>eudicotyledons</taxon>
        <taxon>Gunneridae</taxon>
        <taxon>Pentapetalae</taxon>
        <taxon>rosids</taxon>
        <taxon>malvids</taxon>
        <taxon>Myrtales</taxon>
        <taxon>Lythraceae</taxon>
        <taxon>Trapa</taxon>
    </lineage>
</organism>
<keyword evidence="2" id="KW-0934">Plastid</keyword>
<keyword evidence="3 10" id="KW-0808">Transferase</keyword>
<dbReference type="GO" id="GO:0003677">
    <property type="term" value="F:DNA binding"/>
    <property type="evidence" value="ECO:0007669"/>
    <property type="project" value="InterPro"/>
</dbReference>
<dbReference type="InterPro" id="IPR042102">
    <property type="entry name" value="RNA_pol_Rpb1_3_sf"/>
</dbReference>
<dbReference type="InterPro" id="IPR000722">
    <property type="entry name" value="RNA_pol_asu"/>
</dbReference>
<protein>
    <recommendedName>
        <fullName evidence="10">DNA-directed RNA polymerase subunit</fullName>
        <ecNumber evidence="10">2.7.7.6</ecNumber>
    </recommendedName>
</protein>
<proteinExistence type="inferred from homology"/>
<evidence type="ECO:0000256" key="8">
    <source>
        <dbReference type="ARBA" id="ARBA00023163"/>
    </source>
</evidence>
<keyword evidence="8 10" id="KW-0804">Transcription</keyword>
<dbReference type="GO" id="GO:0000428">
    <property type="term" value="C:DNA-directed RNA polymerase complex"/>
    <property type="evidence" value="ECO:0007669"/>
    <property type="project" value="UniProtKB-KW"/>
</dbReference>
<dbReference type="Pfam" id="PF11523">
    <property type="entry name" value="DUF3223"/>
    <property type="match status" value="1"/>
</dbReference>
<accession>A0AAN7LB90</accession>
<dbReference type="InterPro" id="IPR044893">
    <property type="entry name" value="RNA_pol_Rpb1_clamp_domain"/>
</dbReference>
<evidence type="ECO:0000256" key="9">
    <source>
        <dbReference type="ARBA" id="ARBA00048552"/>
    </source>
</evidence>
<feature type="compositionally biased region" description="Low complexity" evidence="11">
    <location>
        <begin position="56"/>
        <end position="73"/>
    </location>
</feature>
<comment type="catalytic activity">
    <reaction evidence="9 10">
        <text>RNA(n) + a ribonucleoside 5'-triphosphate = RNA(n+1) + diphosphate</text>
        <dbReference type="Rhea" id="RHEA:21248"/>
        <dbReference type="Rhea" id="RHEA-COMP:14527"/>
        <dbReference type="Rhea" id="RHEA-COMP:17342"/>
        <dbReference type="ChEBI" id="CHEBI:33019"/>
        <dbReference type="ChEBI" id="CHEBI:61557"/>
        <dbReference type="ChEBI" id="CHEBI:140395"/>
        <dbReference type="EC" id="2.7.7.6"/>
    </reaction>
</comment>
<feature type="domain" description="RNA polymerase N-terminal" evidence="12">
    <location>
        <begin position="455"/>
        <end position="754"/>
    </location>
</feature>
<feature type="compositionally biased region" description="Polar residues" evidence="11">
    <location>
        <begin position="2113"/>
        <end position="2124"/>
    </location>
</feature>
<dbReference type="InterPro" id="IPR045867">
    <property type="entry name" value="DNA-dir_RpoC_beta_prime"/>
</dbReference>
<feature type="compositionally biased region" description="Polar residues" evidence="11">
    <location>
        <begin position="2015"/>
        <end position="2030"/>
    </location>
</feature>
<dbReference type="GO" id="GO:0046872">
    <property type="term" value="F:metal ion binding"/>
    <property type="evidence" value="ECO:0007669"/>
    <property type="project" value="UniProtKB-KW"/>
</dbReference>
<keyword evidence="7" id="KW-0460">Magnesium</keyword>
<dbReference type="EMBL" id="JAXQNO010000015">
    <property type="protein sequence ID" value="KAK4782831.1"/>
    <property type="molecule type" value="Genomic_DNA"/>
</dbReference>
<feature type="region of interest" description="Disordered" evidence="11">
    <location>
        <begin position="2301"/>
        <end position="2324"/>
    </location>
</feature>
<feature type="region of interest" description="Disordered" evidence="11">
    <location>
        <begin position="49"/>
        <end position="82"/>
    </location>
</feature>
<dbReference type="Gene3D" id="6.10.250.2940">
    <property type="match status" value="1"/>
</dbReference>
<dbReference type="InterPro" id="IPR007080">
    <property type="entry name" value="RNA_pol_Rpb1_1"/>
</dbReference>